<dbReference type="AlphaFoldDB" id="A0A4Z2F9L8"/>
<keyword evidence="2" id="KW-1185">Reference proteome</keyword>
<accession>A0A4Z2F9L8</accession>
<gene>
    <name evidence="1" type="ORF">EYF80_051971</name>
</gene>
<reference evidence="1 2" key="1">
    <citation type="submission" date="2019-03" db="EMBL/GenBank/DDBJ databases">
        <title>First draft genome of Liparis tanakae, snailfish: a comprehensive survey of snailfish specific genes.</title>
        <authorList>
            <person name="Kim W."/>
            <person name="Song I."/>
            <person name="Jeong J.-H."/>
            <person name="Kim D."/>
            <person name="Kim S."/>
            <person name="Ryu S."/>
            <person name="Song J.Y."/>
            <person name="Lee S.K."/>
        </authorList>
    </citation>
    <scope>NUCLEOTIDE SEQUENCE [LARGE SCALE GENOMIC DNA]</scope>
    <source>
        <tissue evidence="1">Muscle</tissue>
    </source>
</reference>
<evidence type="ECO:0000313" key="2">
    <source>
        <dbReference type="Proteomes" id="UP000314294"/>
    </source>
</evidence>
<evidence type="ECO:0000313" key="1">
    <source>
        <dbReference type="EMBL" id="TNN37867.1"/>
    </source>
</evidence>
<protein>
    <submittedName>
        <fullName evidence="1">Uncharacterized protein</fullName>
    </submittedName>
</protein>
<name>A0A4Z2F9L8_9TELE</name>
<dbReference type="Proteomes" id="UP000314294">
    <property type="component" value="Unassembled WGS sequence"/>
</dbReference>
<organism evidence="1 2">
    <name type="scientific">Liparis tanakae</name>
    <name type="common">Tanaka's snailfish</name>
    <dbReference type="NCBI Taxonomy" id="230148"/>
    <lineage>
        <taxon>Eukaryota</taxon>
        <taxon>Metazoa</taxon>
        <taxon>Chordata</taxon>
        <taxon>Craniata</taxon>
        <taxon>Vertebrata</taxon>
        <taxon>Euteleostomi</taxon>
        <taxon>Actinopterygii</taxon>
        <taxon>Neopterygii</taxon>
        <taxon>Teleostei</taxon>
        <taxon>Neoteleostei</taxon>
        <taxon>Acanthomorphata</taxon>
        <taxon>Eupercaria</taxon>
        <taxon>Perciformes</taxon>
        <taxon>Cottioidei</taxon>
        <taxon>Cottales</taxon>
        <taxon>Liparidae</taxon>
        <taxon>Liparis</taxon>
    </lineage>
</organism>
<dbReference type="EMBL" id="SRLO01001431">
    <property type="protein sequence ID" value="TNN37867.1"/>
    <property type="molecule type" value="Genomic_DNA"/>
</dbReference>
<comment type="caution">
    <text evidence="1">The sequence shown here is derived from an EMBL/GenBank/DDBJ whole genome shotgun (WGS) entry which is preliminary data.</text>
</comment>
<sequence>MHNVLVNLDKKRIVFSSRAPRGQGSEVRAHRRRSLVELVGLGEQEPDDPQDEDPLQDQVVGRRLRGHGGYFGVL</sequence>
<proteinExistence type="predicted"/>